<dbReference type="Pfam" id="PF17963">
    <property type="entry name" value="Big_9"/>
    <property type="match status" value="2"/>
</dbReference>
<dbReference type="PATRIC" id="fig|388467.6.peg.1099"/>
<dbReference type="eggNOG" id="COG2931">
    <property type="taxonomic scope" value="Bacteria"/>
</dbReference>
<feature type="region of interest" description="Disordered" evidence="3">
    <location>
        <begin position="240"/>
        <end position="281"/>
    </location>
</feature>
<name>A0A073CD69_PLAA1</name>
<dbReference type="Pfam" id="PF16184">
    <property type="entry name" value="Cadherin_3"/>
    <property type="match status" value="1"/>
</dbReference>
<dbReference type="PANTHER" id="PTHR38340">
    <property type="entry name" value="S-LAYER PROTEIN"/>
    <property type="match status" value="1"/>
</dbReference>
<dbReference type="PANTHER" id="PTHR38340:SF1">
    <property type="entry name" value="S-LAYER PROTEIN"/>
    <property type="match status" value="1"/>
</dbReference>
<dbReference type="RefSeq" id="WP_042152745.1">
    <property type="nucleotide sequence ID" value="NZ_CM002803.1"/>
</dbReference>
<organism evidence="4 5">
    <name type="scientific">Planktothrix agardhii (strain NIVA-CYA 126/8)</name>
    <dbReference type="NCBI Taxonomy" id="388467"/>
    <lineage>
        <taxon>Bacteria</taxon>
        <taxon>Bacillati</taxon>
        <taxon>Cyanobacteriota</taxon>
        <taxon>Cyanophyceae</taxon>
        <taxon>Oscillatoriophycideae</taxon>
        <taxon>Oscillatoriales</taxon>
        <taxon>Microcoleaceae</taxon>
        <taxon>Planktothrix</taxon>
    </lineage>
</organism>
<keyword evidence="2" id="KW-0964">Secreted</keyword>
<feature type="compositionally biased region" description="Pro residues" evidence="3">
    <location>
        <begin position="56"/>
        <end position="91"/>
    </location>
</feature>
<evidence type="ECO:0000313" key="5">
    <source>
        <dbReference type="Proteomes" id="UP000027395"/>
    </source>
</evidence>
<keyword evidence="5" id="KW-1185">Reference proteome</keyword>
<feature type="region of interest" description="Disordered" evidence="3">
    <location>
        <begin position="796"/>
        <end position="833"/>
    </location>
</feature>
<comment type="subcellular location">
    <subcellularLocation>
        <location evidence="1">Secreted</location>
    </subcellularLocation>
</comment>
<dbReference type="InterPro" id="IPR011049">
    <property type="entry name" value="Serralysin-like_metalloprot_C"/>
</dbReference>
<dbReference type="InterPro" id="IPR001343">
    <property type="entry name" value="Hemolysn_Ca-bd"/>
</dbReference>
<dbReference type="EMBL" id="CM002803">
    <property type="protein sequence ID" value="KEI66249.1"/>
    <property type="molecule type" value="Genomic_DNA"/>
</dbReference>
<feature type="region of interest" description="Disordered" evidence="3">
    <location>
        <begin position="49"/>
        <end position="109"/>
    </location>
</feature>
<dbReference type="Proteomes" id="UP000027395">
    <property type="component" value="Chromosome"/>
</dbReference>
<protein>
    <submittedName>
        <fullName evidence="4">Uncharacterized protein</fullName>
    </submittedName>
</protein>
<dbReference type="GO" id="GO:0005576">
    <property type="term" value="C:extracellular region"/>
    <property type="evidence" value="ECO:0007669"/>
    <property type="project" value="UniProtKB-SubCell"/>
</dbReference>
<dbReference type="InterPro" id="IPR039005">
    <property type="entry name" value="CSPG_rpt"/>
</dbReference>
<evidence type="ECO:0000313" key="4">
    <source>
        <dbReference type="EMBL" id="KEI66249.1"/>
    </source>
</evidence>
<reference evidence="4 5" key="1">
    <citation type="journal article" date="2014" name="Appl. Environ. Microbiol.">
        <title>Elucidation of insertion elements encoded on plasmids and in vitro construction of shuttle vectors from the toxic cyanobacterium Planktothrix.</title>
        <authorList>
            <person name="Christiansen G."/>
            <person name="Goesmann A."/>
            <person name="Kurmayer R."/>
        </authorList>
    </citation>
    <scope>NUCLEOTIDE SEQUENCE [LARGE SCALE GENOMIC DNA]</scope>
    <source>
        <strain evidence="4 5">NIVA-CYA 126/8</strain>
    </source>
</reference>
<feature type="compositionally biased region" description="Low complexity" evidence="3">
    <location>
        <begin position="92"/>
        <end position="104"/>
    </location>
</feature>
<dbReference type="NCBIfam" id="NF012211">
    <property type="entry name" value="tand_rpt_95"/>
    <property type="match status" value="2"/>
</dbReference>
<dbReference type="PRINTS" id="PR00313">
    <property type="entry name" value="CABNDNGRPT"/>
</dbReference>
<dbReference type="InterPro" id="IPR018511">
    <property type="entry name" value="Hemolysin-typ_Ca-bd_CS"/>
</dbReference>
<dbReference type="InterPro" id="IPR050557">
    <property type="entry name" value="RTX_toxin/Mannuronan_C5-epim"/>
</dbReference>
<proteinExistence type="predicted"/>
<dbReference type="PROSITE" id="PS00330">
    <property type="entry name" value="HEMOLYSIN_CALCIUM"/>
    <property type="match status" value="4"/>
</dbReference>
<dbReference type="GO" id="GO:0005509">
    <property type="term" value="F:calcium ion binding"/>
    <property type="evidence" value="ECO:0007669"/>
    <property type="project" value="InterPro"/>
</dbReference>
<evidence type="ECO:0000256" key="3">
    <source>
        <dbReference type="SAM" id="MobiDB-lite"/>
    </source>
</evidence>
<dbReference type="STRING" id="388467.A19Y_1154"/>
<dbReference type="Pfam" id="PF00353">
    <property type="entry name" value="HemolysinCabind"/>
    <property type="match status" value="12"/>
</dbReference>
<dbReference type="Gene3D" id="2.150.10.10">
    <property type="entry name" value="Serralysin-like metalloprotease, C-terminal"/>
    <property type="match status" value="9"/>
</dbReference>
<sequence>MTSAVINTVSARVINTQEVLLIFPTEIPGVFQSFTGLVGETLPGANGTVIFVPQNRPAPPPTTAPTTPPTPTAAPTTPPTPTASPTTPPTPTSSNNNGGTSPAPVANNDFFQTNLGQATFFNVLENDTVKGGSGTSITVNQFSSTANGTLVFNGGGIFTYTPDPKFFGVDSFSYTVTNGTAPAQVFIEVLAGNQPIIIEGIGKGTETSDYITGSSGNDVINGLAGNDTIFGLAGNDELRGDEDNDTLYGNEGNDTLTGGEGNDELNGGKDNDVLDASAGDDTGFGQLGNDTVIGGLGNDSLYGGQGADSVRGGEGNDLIFGDKGSDVLWGDAGNDTIYGGGEEDLIFGNDGADNLYGNQGNDTIFGGIGNDVVFGGEGDDQLSGETGDDFLFGGLGVDTLTGGSGNDTFVMTSESGGANLGDAQIVNDFEPGDRIGLAGGLQFSDLFISQSSENAGNTIIRNGSAGSYIAVLIGVDSNTITADSFTPISGTIIPIPVPTPTPTPTPNPNPTPTPTPTPNPNPTPTPTPTPNPNPTPTPTPTPNPNPTPTPTPTTPPLQPPIAQNDAVKRPPDGSVTFNVLKNDTDPQGSQLTLVSVGTIANGSASITAGGNITFTPNPGFTGPSTFPYTIQNSYGLTSTAQVIITVNISPTLLVNNGIIVLQNGQQNITAVNLFAVDPDNPPNEIFYRVTQEPNLGNLQILGSTPQRINTGDAFTQQNIDLGSIQFNARNVSGGDQFLFLLTDNIGTTAQSSFSITIVDRDLSSEGTDGDDLIIGTGFSEYIRGFAGNDTLLGEGNRDILEGGTGNDSLEGGEGNDVLQGQEGNDTLLGQVGNDSLFGGQGNDSLDGGAGRNTLLGEDGNDTLIAGDDSNLLSGGNNDDILISGIGNDTLLGGSGNDSLTGNAGDDSLYGEDGEDLIFAGVGRDLVLGGPGNDSIDAGESNDTVFGGTGNDSIIGGDGDDFANGGDGTDTIFGGIGDDSVFGGVGNDSILGDLGDDSIFAGDGLDTVSGGIGNDLIFGDEGNDTLFGGEDDDTLAGGGGADSLIGNLGNNSYYYLAPTEGVDVITEFNINGDDRFLFSSLGFPGFTTAEGTVVPLQGIIVSNLGSGGDNISNKQVIIFQDTFDNVQAVNATLKNQNGSGDTAAFFVYRNNLSYAGFSGAYVMGYDPNLSDDSLPAFDLVILPSLDPKTNNISTLIGPSDFVII</sequence>
<dbReference type="AlphaFoldDB" id="A0A073CD69"/>
<dbReference type="Gene3D" id="2.60.40.2810">
    <property type="match status" value="1"/>
</dbReference>
<evidence type="ECO:0000256" key="1">
    <source>
        <dbReference type="ARBA" id="ARBA00004613"/>
    </source>
</evidence>
<gene>
    <name evidence="4" type="ORF">A19Y_1154</name>
</gene>
<evidence type="ECO:0000256" key="2">
    <source>
        <dbReference type="ARBA" id="ARBA00022525"/>
    </source>
</evidence>
<feature type="compositionally biased region" description="Pro residues" evidence="3">
    <location>
        <begin position="495"/>
        <end position="559"/>
    </location>
</feature>
<accession>A0A073CD69</accession>
<dbReference type="SUPFAM" id="SSF51120">
    <property type="entry name" value="beta-Roll"/>
    <property type="match status" value="4"/>
</dbReference>
<dbReference type="PROSITE" id="PS51854">
    <property type="entry name" value="CSPG"/>
    <property type="match status" value="1"/>
</dbReference>
<dbReference type="HOGENOM" id="CLU_270505_0_0_3"/>
<feature type="region of interest" description="Disordered" evidence="3">
    <location>
        <begin position="493"/>
        <end position="576"/>
    </location>
</feature>